<dbReference type="AlphaFoldDB" id="A0A565AYT5"/>
<evidence type="ECO:0000313" key="1">
    <source>
        <dbReference type="EMBL" id="VVA93665.1"/>
    </source>
</evidence>
<name>A0A565AYT5_9BRAS</name>
<sequence length="93" mass="10356">MYGSSSFNGVWNTTSLNGGMGWLFRDDADSLLEASSSSRQYVLTALAVEAWNICLAVAPSDRERRNSLPLFFLHCHLPFSSLTHPFSGFILLR</sequence>
<protein>
    <recommendedName>
        <fullName evidence="3">RNase H type-1 domain-containing protein</fullName>
    </recommendedName>
</protein>
<evidence type="ECO:0000313" key="2">
    <source>
        <dbReference type="Proteomes" id="UP000489600"/>
    </source>
</evidence>
<dbReference type="Proteomes" id="UP000489600">
    <property type="component" value="Unassembled WGS sequence"/>
</dbReference>
<organism evidence="1 2">
    <name type="scientific">Arabis nemorensis</name>
    <dbReference type="NCBI Taxonomy" id="586526"/>
    <lineage>
        <taxon>Eukaryota</taxon>
        <taxon>Viridiplantae</taxon>
        <taxon>Streptophyta</taxon>
        <taxon>Embryophyta</taxon>
        <taxon>Tracheophyta</taxon>
        <taxon>Spermatophyta</taxon>
        <taxon>Magnoliopsida</taxon>
        <taxon>eudicotyledons</taxon>
        <taxon>Gunneridae</taxon>
        <taxon>Pentapetalae</taxon>
        <taxon>rosids</taxon>
        <taxon>malvids</taxon>
        <taxon>Brassicales</taxon>
        <taxon>Brassicaceae</taxon>
        <taxon>Arabideae</taxon>
        <taxon>Arabis</taxon>
    </lineage>
</organism>
<accession>A0A565AYT5</accession>
<evidence type="ECO:0008006" key="3">
    <source>
        <dbReference type="Google" id="ProtNLM"/>
    </source>
</evidence>
<comment type="caution">
    <text evidence="1">The sequence shown here is derived from an EMBL/GenBank/DDBJ whole genome shotgun (WGS) entry which is preliminary data.</text>
</comment>
<dbReference type="EMBL" id="CABITT030000002">
    <property type="protein sequence ID" value="VVA93665.1"/>
    <property type="molecule type" value="Genomic_DNA"/>
</dbReference>
<gene>
    <name evidence="1" type="ORF">ANE_LOCUS4110</name>
</gene>
<reference evidence="1" key="1">
    <citation type="submission" date="2019-07" db="EMBL/GenBank/DDBJ databases">
        <authorList>
            <person name="Dittberner H."/>
        </authorList>
    </citation>
    <scope>NUCLEOTIDE SEQUENCE [LARGE SCALE GENOMIC DNA]</scope>
</reference>
<keyword evidence="2" id="KW-1185">Reference proteome</keyword>
<proteinExistence type="predicted"/>